<reference evidence="1 2" key="1">
    <citation type="submission" date="2018-06" db="EMBL/GenBank/DDBJ databases">
        <title>Comparative genomics reveals the genomic features of Rhizophagus irregularis, R. cerebriforme, R. diaphanum and Gigaspora rosea, and their symbiotic lifestyle signature.</title>
        <authorList>
            <person name="Morin E."/>
            <person name="San Clemente H."/>
            <person name="Chen E.C.H."/>
            <person name="De La Providencia I."/>
            <person name="Hainaut M."/>
            <person name="Kuo A."/>
            <person name="Kohler A."/>
            <person name="Murat C."/>
            <person name="Tang N."/>
            <person name="Roy S."/>
            <person name="Loubradou J."/>
            <person name="Henrissat B."/>
            <person name="Grigoriev I.V."/>
            <person name="Corradi N."/>
            <person name="Roux C."/>
            <person name="Martin F.M."/>
        </authorList>
    </citation>
    <scope>NUCLEOTIDE SEQUENCE [LARGE SCALE GENOMIC DNA]</scope>
    <source>
        <strain evidence="1 2">DAOM 194757</strain>
    </source>
</reference>
<evidence type="ECO:0000313" key="1">
    <source>
        <dbReference type="EMBL" id="RIB07864.1"/>
    </source>
</evidence>
<accession>A0A397UCD9</accession>
<sequence length="199" mass="22997">MNNLDGPSTESMEEDYEYINSAPNYSELFNVAHVGRYKLVGDRGCDIKISKNKKCDHVIHDFEINIENIGIFFNRIHSRNHNVNLKNTESWLLIASAFETSINSTDREILIAQTDILDRELRKCTSGVYWARNQNNLMRVICDTIIEFSVTKKENIKSEEIIQNDSFNMNSLSEVLDQAEAPKKQFDIYKIIASLNKKK</sequence>
<evidence type="ECO:0000313" key="2">
    <source>
        <dbReference type="Proteomes" id="UP000266673"/>
    </source>
</evidence>
<dbReference type="EMBL" id="QKWP01001590">
    <property type="protein sequence ID" value="RIB07864.1"/>
    <property type="molecule type" value="Genomic_DNA"/>
</dbReference>
<protein>
    <submittedName>
        <fullName evidence="1">Uncharacterized protein</fullName>
    </submittedName>
</protein>
<dbReference type="AlphaFoldDB" id="A0A397UCD9"/>
<keyword evidence="2" id="KW-1185">Reference proteome</keyword>
<dbReference type="Proteomes" id="UP000266673">
    <property type="component" value="Unassembled WGS sequence"/>
</dbReference>
<comment type="caution">
    <text evidence="1">The sequence shown here is derived from an EMBL/GenBank/DDBJ whole genome shotgun (WGS) entry which is preliminary data.</text>
</comment>
<organism evidence="1 2">
    <name type="scientific">Gigaspora rosea</name>
    <dbReference type="NCBI Taxonomy" id="44941"/>
    <lineage>
        <taxon>Eukaryota</taxon>
        <taxon>Fungi</taxon>
        <taxon>Fungi incertae sedis</taxon>
        <taxon>Mucoromycota</taxon>
        <taxon>Glomeromycotina</taxon>
        <taxon>Glomeromycetes</taxon>
        <taxon>Diversisporales</taxon>
        <taxon>Gigasporaceae</taxon>
        <taxon>Gigaspora</taxon>
    </lineage>
</organism>
<proteinExistence type="predicted"/>
<name>A0A397UCD9_9GLOM</name>
<gene>
    <name evidence="1" type="ORF">C2G38_2213208</name>
</gene>